<evidence type="ECO:0000256" key="3">
    <source>
        <dbReference type="ARBA" id="ARBA00007106"/>
    </source>
</evidence>
<dbReference type="EMBL" id="CP001344">
    <property type="protein sequence ID" value="ACL46470.1"/>
    <property type="molecule type" value="Genomic_DNA"/>
</dbReference>
<evidence type="ECO:0000256" key="2">
    <source>
        <dbReference type="ARBA" id="ARBA00005170"/>
    </source>
</evidence>
<dbReference type="Gene3D" id="3.30.1330.80">
    <property type="entry name" value="Hypothetical protein, similar to alpha- acetolactate decarboxylase, domain 2"/>
    <property type="match status" value="2"/>
</dbReference>
<organism evidence="10">
    <name type="scientific">Cyanothece sp. (strain PCC 7425 / ATCC 29141)</name>
    <dbReference type="NCBI Taxonomy" id="395961"/>
    <lineage>
        <taxon>Bacteria</taxon>
        <taxon>Bacillati</taxon>
        <taxon>Cyanobacteriota</taxon>
        <taxon>Cyanophyceae</taxon>
        <taxon>Gomontiellales</taxon>
        <taxon>Cyanothecaceae</taxon>
        <taxon>Cyanothece</taxon>
    </lineage>
</organism>
<reference evidence="10" key="1">
    <citation type="submission" date="2009-01" db="EMBL/GenBank/DDBJ databases">
        <title>Complete sequence of chromosome Cyanothece sp. PCC 7425.</title>
        <authorList>
            <consortium name="US DOE Joint Genome Institute"/>
            <person name="Lucas S."/>
            <person name="Copeland A."/>
            <person name="Lapidus A."/>
            <person name="Glavina del Rio T."/>
            <person name="Dalin E."/>
            <person name="Tice H."/>
            <person name="Bruce D."/>
            <person name="Goodwin L."/>
            <person name="Pitluck S."/>
            <person name="Sims D."/>
            <person name="Meineke L."/>
            <person name="Brettin T."/>
            <person name="Detter J.C."/>
            <person name="Han C."/>
            <person name="Larimer F."/>
            <person name="Land M."/>
            <person name="Hauser L."/>
            <person name="Kyrpides N."/>
            <person name="Ovchinnikova G."/>
            <person name="Liberton M."/>
            <person name="Stoeckel J."/>
            <person name="Banerjee A."/>
            <person name="Singh A."/>
            <person name="Page L."/>
            <person name="Sato H."/>
            <person name="Zhao L."/>
            <person name="Sherman L."/>
            <person name="Pakrasi H."/>
            <person name="Richardson P."/>
        </authorList>
    </citation>
    <scope>NUCLEOTIDE SEQUENCE</scope>
    <source>
        <strain evidence="10">PCC 7425</strain>
    </source>
</reference>
<accession>B8HWP4</accession>
<dbReference type="STRING" id="395961.Cyan7425_4157"/>
<gene>
    <name evidence="10" type="ordered locus">Cyan7425_4157</name>
</gene>
<dbReference type="PIRSF" id="PIRSF001332">
    <property type="entry name" value="Acetolac_decarb"/>
    <property type="match status" value="1"/>
</dbReference>
<comment type="similarity">
    <text evidence="3 9">Belongs to the alpha-acetolactate decarboxylase family.</text>
</comment>
<dbReference type="CDD" id="cd17299">
    <property type="entry name" value="acetolactate_decarboxylase"/>
    <property type="match status" value="1"/>
</dbReference>
<dbReference type="GO" id="GO:0045151">
    <property type="term" value="P:acetoin biosynthetic process"/>
    <property type="evidence" value="ECO:0007669"/>
    <property type="project" value="UniProtKB-UniRule"/>
</dbReference>
<evidence type="ECO:0000256" key="1">
    <source>
        <dbReference type="ARBA" id="ARBA00001784"/>
    </source>
</evidence>
<evidence type="ECO:0000256" key="6">
    <source>
        <dbReference type="ARBA" id="ARBA00022793"/>
    </source>
</evidence>
<evidence type="ECO:0000256" key="9">
    <source>
        <dbReference type="PIRNR" id="PIRNR001332"/>
    </source>
</evidence>
<dbReference type="Pfam" id="PF03306">
    <property type="entry name" value="AAL_decarboxy"/>
    <property type="match status" value="1"/>
</dbReference>
<dbReference type="HOGENOM" id="CLU_072561_0_1_3"/>
<name>B8HWP4_CYAP4</name>
<dbReference type="SUPFAM" id="SSF117856">
    <property type="entry name" value="AF0104/ALDC/Ptd012-like"/>
    <property type="match status" value="1"/>
</dbReference>
<dbReference type="KEGG" id="cyn:Cyan7425_4157"/>
<proteinExistence type="inferred from homology"/>
<dbReference type="AlphaFoldDB" id="B8HWP4"/>
<dbReference type="eggNOG" id="COG3527">
    <property type="taxonomic scope" value="Bacteria"/>
</dbReference>
<keyword evidence="7 9" id="KW-0005">Acetoin biosynthesis</keyword>
<keyword evidence="8 9" id="KW-0456">Lyase</keyword>
<evidence type="ECO:0000313" key="10">
    <source>
        <dbReference type="EMBL" id="ACL46470.1"/>
    </source>
</evidence>
<dbReference type="PANTHER" id="PTHR35524:SF1">
    <property type="entry name" value="ALPHA-ACETOLACTATE DECARBOXYLASE"/>
    <property type="match status" value="1"/>
</dbReference>
<keyword evidence="6 9" id="KW-0210">Decarboxylase</keyword>
<comment type="pathway">
    <text evidence="2 9">Polyol metabolism; (R,R)-butane-2,3-diol biosynthesis; (R,R)-butane-2,3-diol from pyruvate: step 2/3.</text>
</comment>
<evidence type="ECO:0000256" key="7">
    <source>
        <dbReference type="ARBA" id="ARBA00023061"/>
    </source>
</evidence>
<dbReference type="EC" id="4.1.1.5" evidence="4 9"/>
<dbReference type="InterPro" id="IPR005128">
    <property type="entry name" value="Acetolactate_a_deCO2ase"/>
</dbReference>
<sequence>MKRKWLLWAAIAVVVLCLSLGTAYARSVLQSRPGFQVSTLGALNVGIYQGAATITELKRQGNFGLGTFEGLDGEMVVLDGRVYQINADGVASVVTDKIKTPFAAVTFFKKERSIRLPGQLSYQDLQQALSQRLPSQNLPYALRMEGIFPYLKVRSVPKQTLPYPPLSTVISQQQRIFELRNVRGTLVGFWLPSYLKEVNVAGFHFHFITSDRKTGGHVLDGTFSAPVADLATLYDWDISLPENAAFAKATLE</sequence>
<evidence type="ECO:0000256" key="4">
    <source>
        <dbReference type="ARBA" id="ARBA00013204"/>
    </source>
</evidence>
<evidence type="ECO:0000256" key="8">
    <source>
        <dbReference type="ARBA" id="ARBA00023239"/>
    </source>
</evidence>
<dbReference type="PANTHER" id="PTHR35524">
    <property type="entry name" value="ALPHA-ACETOLACTATE DECARBOXYLASE"/>
    <property type="match status" value="1"/>
</dbReference>
<dbReference type="NCBIfam" id="TIGR01252">
    <property type="entry name" value="acetolac_decarb"/>
    <property type="match status" value="1"/>
</dbReference>
<protein>
    <recommendedName>
        <fullName evidence="5 9">Alpha-acetolactate decarboxylase</fullName>
        <ecNumber evidence="4 9">4.1.1.5</ecNumber>
    </recommendedName>
</protein>
<comment type="catalytic activity">
    <reaction evidence="1 9">
        <text>(2S)-2-acetolactate + H(+) = (R)-acetoin + CO2</text>
        <dbReference type="Rhea" id="RHEA:21580"/>
        <dbReference type="ChEBI" id="CHEBI:15378"/>
        <dbReference type="ChEBI" id="CHEBI:15686"/>
        <dbReference type="ChEBI" id="CHEBI:16526"/>
        <dbReference type="ChEBI" id="CHEBI:58476"/>
        <dbReference type="EC" id="4.1.1.5"/>
    </reaction>
</comment>
<evidence type="ECO:0000256" key="5">
    <source>
        <dbReference type="ARBA" id="ARBA00020164"/>
    </source>
</evidence>
<dbReference type="GO" id="GO:0047605">
    <property type="term" value="F:acetolactate decarboxylase activity"/>
    <property type="evidence" value="ECO:0007669"/>
    <property type="project" value="UniProtKB-UniRule"/>
</dbReference>
<dbReference type="UniPathway" id="UPA00626">
    <property type="reaction ID" value="UER00678"/>
</dbReference>